<evidence type="ECO:0000259" key="2">
    <source>
        <dbReference type="Pfam" id="PF01979"/>
    </source>
</evidence>
<dbReference type="Pfam" id="PF01979">
    <property type="entry name" value="Amidohydro_1"/>
    <property type="match status" value="1"/>
</dbReference>
<dbReference type="Proteomes" id="UP000650833">
    <property type="component" value="Unassembled WGS sequence"/>
</dbReference>
<evidence type="ECO:0000313" key="3">
    <source>
        <dbReference type="EMBL" id="KAG2195757.1"/>
    </source>
</evidence>
<dbReference type="PANTHER" id="PTHR43135">
    <property type="entry name" value="ALPHA-D-RIBOSE 1-METHYLPHOSPHONATE 5-TRIPHOSPHATE DIPHOSPHATASE"/>
    <property type="match status" value="1"/>
</dbReference>
<protein>
    <recommendedName>
        <fullName evidence="2">Amidohydrolase-related domain-containing protein</fullName>
    </recommendedName>
</protein>
<accession>A0A8H7UVN8</accession>
<reference evidence="3" key="1">
    <citation type="submission" date="2020-12" db="EMBL/GenBank/DDBJ databases">
        <title>Metabolic potential, ecology and presence of endohyphal bacteria is reflected in genomic diversity of Mucoromycotina.</title>
        <authorList>
            <person name="Muszewska A."/>
            <person name="Okrasinska A."/>
            <person name="Steczkiewicz K."/>
            <person name="Drgas O."/>
            <person name="Orlowska M."/>
            <person name="Perlinska-Lenart U."/>
            <person name="Aleksandrzak-Piekarczyk T."/>
            <person name="Szatraj K."/>
            <person name="Zielenkiewicz U."/>
            <person name="Pilsyk S."/>
            <person name="Malc E."/>
            <person name="Mieczkowski P."/>
            <person name="Kruszewska J.S."/>
            <person name="Biernat P."/>
            <person name="Pawlowska J."/>
        </authorList>
    </citation>
    <scope>NUCLEOTIDE SEQUENCE</scope>
    <source>
        <strain evidence="3">CBS 226.32</strain>
    </source>
</reference>
<evidence type="ECO:0000256" key="1">
    <source>
        <dbReference type="SAM" id="Phobius"/>
    </source>
</evidence>
<dbReference type="SUPFAM" id="SSF51338">
    <property type="entry name" value="Composite domain of metallo-dependent hydrolases"/>
    <property type="match status" value="2"/>
</dbReference>
<comment type="caution">
    <text evidence="3">The sequence shown here is derived from an EMBL/GenBank/DDBJ whole genome shotgun (WGS) entry which is preliminary data.</text>
</comment>
<evidence type="ECO:0000313" key="4">
    <source>
        <dbReference type="Proteomes" id="UP000650833"/>
    </source>
</evidence>
<proteinExistence type="predicted"/>
<feature type="transmembrane region" description="Helical" evidence="1">
    <location>
        <begin position="37"/>
        <end position="58"/>
    </location>
</feature>
<keyword evidence="4" id="KW-1185">Reference proteome</keyword>
<keyword evidence="1" id="KW-1133">Transmembrane helix</keyword>
<dbReference type="Gene3D" id="3.20.20.140">
    <property type="entry name" value="Metal-dependent hydrolases"/>
    <property type="match status" value="2"/>
</dbReference>
<keyword evidence="1" id="KW-0812">Transmembrane</keyword>
<dbReference type="InterPro" id="IPR006680">
    <property type="entry name" value="Amidohydro-rel"/>
</dbReference>
<dbReference type="InterPro" id="IPR011059">
    <property type="entry name" value="Metal-dep_hydrolase_composite"/>
</dbReference>
<feature type="domain" description="Amidohydrolase-related" evidence="2">
    <location>
        <begin position="449"/>
        <end position="543"/>
    </location>
</feature>
<organism evidence="3 4">
    <name type="scientific">Mucor plumbeus</name>
    <dbReference type="NCBI Taxonomy" id="97098"/>
    <lineage>
        <taxon>Eukaryota</taxon>
        <taxon>Fungi</taxon>
        <taxon>Fungi incertae sedis</taxon>
        <taxon>Mucoromycota</taxon>
        <taxon>Mucoromycotina</taxon>
        <taxon>Mucoromycetes</taxon>
        <taxon>Mucorales</taxon>
        <taxon>Mucorineae</taxon>
        <taxon>Mucoraceae</taxon>
        <taxon>Mucor</taxon>
    </lineage>
</organism>
<dbReference type="PANTHER" id="PTHR43135:SF3">
    <property type="entry name" value="ALPHA-D-RIBOSE 1-METHYLPHOSPHONATE 5-TRIPHOSPHATE DIPHOSPHATASE"/>
    <property type="match status" value="1"/>
</dbReference>
<dbReference type="AlphaFoldDB" id="A0A8H7UVN8"/>
<dbReference type="GO" id="GO:0016810">
    <property type="term" value="F:hydrolase activity, acting on carbon-nitrogen (but not peptide) bonds"/>
    <property type="evidence" value="ECO:0007669"/>
    <property type="project" value="InterPro"/>
</dbReference>
<keyword evidence="1" id="KW-0472">Membrane</keyword>
<dbReference type="SUPFAM" id="SSF51556">
    <property type="entry name" value="Metallo-dependent hydrolases"/>
    <property type="match status" value="1"/>
</dbReference>
<dbReference type="InterPro" id="IPR051781">
    <property type="entry name" value="Metallo-dep_Hydrolase"/>
</dbReference>
<name>A0A8H7UVN8_9FUNG</name>
<dbReference type="EMBL" id="JAEPRC010000509">
    <property type="protein sequence ID" value="KAG2195757.1"/>
    <property type="molecule type" value="Genomic_DNA"/>
</dbReference>
<gene>
    <name evidence="3" type="ORF">INT46_005014</name>
</gene>
<sequence>MFNNNNKSKGKSTLSTRPLLNPDFPISYSRKQQRTRLILTVSALAFFGSSCVFLSNHLPVISLTSSSVQTEGFWDNPVNSKVVSPGISLASFEQGLSKCQYVIDRDQAYTNTTRTRHRNPRAAPEASNILIRNGHIWLGNSYLEGGEIYLKNGLIAAVGNNLNVPKSTRILNAGGRVVTPGVIDMHSHMTVDSLGGLTASDDTNEMTSPTTPYVRVIDALSPTDPGLKIVASGGITTSLILPGSGNLMGGEAAVIKLRPVSTLSNQDMLIGANVSEEDEEIVWRYMKMACGENPKGYYGAELHKMPMTRLGENYLFRRKFEEAQKLMRKQDDWCDAAARIHKTFPTNKPIDEYKVTRLTESYPEDINFESLIALLRKQVNLNVHCYLPQDIEAMVQHSLEFDFEIAAFHHALSAWQVPEIIKRAKTNITVATFADMWGYKAEAWDQNVHAPKILDAAGIPVAFKSDHPVTNARDLMHEAQKAYHYGFDEHKALQALTTVPANSLKLGHRIGSIEIGKDADIVIWERHPLRLGARPKHVIIDGEELDFKKSWGKSVTEQEVVLKQMMEAESTKEASTENERHYLPPFSQNTMRLEDHGLNNPESFHDACASGVESFVLRNISEIYMNASNTLSASELGQGLYIVVKEGKISCIGIDCDRDHVEWPNSSPIFEMGGAVVIPGIVSMGVPLGLSEIQAEETTQDGYAKNDVTDDGLYKKVVRAVDGLKLNGLHLQKAYKAGVTTSVSQPQVGSDLLAGISVAFRTGVENTILDTVDALVKEEAALNFVIDHSGSMTVSKQIATIRDLLISNIKKDPSHNVLARAARGLIPVVVQVDDKDEIASILLIKQVISKEHNHNVKFVILGGAESHLVAEHLSRLNVPVVLMPARCFPTTWQSRFCLTGPPVTPSTVLDVLFKHQVRVGLGSTDVDNGDARNLIWEAGWNLAHNPHLTTRDAVGLVTWNLAEIFGLVDSESLDGPGVLKRGGKADFVAYNSNPFEFGARVLMVNGGGHAGPTCFPQQV</sequence>
<dbReference type="OrthoDB" id="10258955at2759"/>
<dbReference type="InterPro" id="IPR032466">
    <property type="entry name" value="Metal_Hydrolase"/>
</dbReference>